<evidence type="ECO:0008006" key="3">
    <source>
        <dbReference type="Google" id="ProtNLM"/>
    </source>
</evidence>
<accession>A0ABX9AWW8</accession>
<dbReference type="Pfam" id="PF23840">
    <property type="entry name" value="Phage_tail_terminator"/>
    <property type="match status" value="1"/>
</dbReference>
<dbReference type="InterPro" id="IPR056912">
    <property type="entry name" value="Phage_JBD30_tail_term-like"/>
</dbReference>
<reference evidence="1 2" key="1">
    <citation type="submission" date="2021-08" db="EMBL/GenBank/DDBJ databases">
        <title>Bactericidal Effect of Pseudomonas oryziphila sp. nov., a novel Pseudomonas Species Against Xanthomonas oryzae Reduces Disease Severity of Bacterial Leaf Streak of Rice.</title>
        <authorList>
            <person name="Yang R."/>
            <person name="Li S."/>
            <person name="Li Y."/>
            <person name="Yan Y."/>
            <person name="Fang Y."/>
            <person name="Zou L."/>
            <person name="Chen G."/>
        </authorList>
    </citation>
    <scope>NUCLEOTIDE SEQUENCE [LARGE SCALE GENOMIC DNA]</scope>
    <source>
        <strain evidence="1 2">DSM 17497</strain>
    </source>
</reference>
<name>A0ABX9AWW8_9PSED</name>
<evidence type="ECO:0000313" key="1">
    <source>
        <dbReference type="EMBL" id="QZP25563.1"/>
    </source>
</evidence>
<organism evidence="1 2">
    <name type="scientific">Pseudomonas mosselii</name>
    <dbReference type="NCBI Taxonomy" id="78327"/>
    <lineage>
        <taxon>Bacteria</taxon>
        <taxon>Pseudomonadati</taxon>
        <taxon>Pseudomonadota</taxon>
        <taxon>Gammaproteobacteria</taxon>
        <taxon>Pseudomonadales</taxon>
        <taxon>Pseudomonadaceae</taxon>
        <taxon>Pseudomonas</taxon>
    </lineage>
</organism>
<proteinExistence type="predicted"/>
<gene>
    <name evidence="1" type="ORF">K5H97_22580</name>
</gene>
<sequence>MKPSLLSAQLALCPSLGDTAVVGLDLAAIDNLAPKPQPTACLLLTGEEADRNDLQNATRQNLRERFEVLLLLDSSAQGTASALERLDNLRAELWLALVGWRPAPGREPVEYAGGELLRCDTRRVLYRHRFIAPLQLGRSRASEPAETWHERQLDQLPPLSGVTVRVDAIDPADPNLRQPGPDGRIEMTFQGTFNP</sequence>
<dbReference type="Proteomes" id="UP000825591">
    <property type="component" value="Chromosome"/>
</dbReference>
<protein>
    <recommendedName>
        <fullName evidence="3">Phage tail protein</fullName>
    </recommendedName>
</protein>
<evidence type="ECO:0000313" key="2">
    <source>
        <dbReference type="Proteomes" id="UP000825591"/>
    </source>
</evidence>
<dbReference type="RefSeq" id="WP_028690632.1">
    <property type="nucleotide sequence ID" value="NZ_CP081966.1"/>
</dbReference>
<dbReference type="EMBL" id="CP081966">
    <property type="protein sequence ID" value="QZP25563.1"/>
    <property type="molecule type" value="Genomic_DNA"/>
</dbReference>
<keyword evidence="2" id="KW-1185">Reference proteome</keyword>